<comment type="caution">
    <text evidence="2">The sequence shown here is derived from an EMBL/GenBank/DDBJ whole genome shotgun (WGS) entry which is preliminary data.</text>
</comment>
<dbReference type="PANTHER" id="PTHR35103:SF1">
    <property type="entry name" value="OS06G0115700 PROTEIN"/>
    <property type="match status" value="1"/>
</dbReference>
<feature type="region of interest" description="Disordered" evidence="1">
    <location>
        <begin position="80"/>
        <end position="128"/>
    </location>
</feature>
<dbReference type="AlphaFoldDB" id="A0AAD3RWQ1"/>
<evidence type="ECO:0000313" key="2">
    <source>
        <dbReference type="EMBL" id="GMG98579.1"/>
    </source>
</evidence>
<protein>
    <submittedName>
        <fullName evidence="2">Uncharacterized protein</fullName>
    </submittedName>
</protein>
<sequence length="269" mass="30016">MVVSLGPGKFYGSSLPRPWIYTDVKLNDERVDPPVPVLDPLISWANEAHWSMGGLSNKRLRLQGRIEGNVDKLRKQREKILKKRKQSVSPINRSGKDSSACGGQTIPGDNKFSDSPPPAPNARKTRRFTLLVDEDEDFNGLREKEGAEKAEDEAENGGRVRLLRKLARKLGDDFDQVANDIAVSESKSPAKDIKKGRNSKIAFSRSRNWRSEGESDRRVKSVIKGQKSKAKHKMENESKKMKTNGKKGSLSANVTRTSPRLLKLKRGSG</sequence>
<feature type="compositionally biased region" description="Basic and acidic residues" evidence="1">
    <location>
        <begin position="209"/>
        <end position="219"/>
    </location>
</feature>
<evidence type="ECO:0000256" key="1">
    <source>
        <dbReference type="SAM" id="MobiDB-lite"/>
    </source>
</evidence>
<reference evidence="2" key="1">
    <citation type="submission" date="2023-05" db="EMBL/GenBank/DDBJ databases">
        <title>Nepenthes gracilis genome sequencing.</title>
        <authorList>
            <person name="Fukushima K."/>
        </authorList>
    </citation>
    <scope>NUCLEOTIDE SEQUENCE</scope>
    <source>
        <strain evidence="2">SING2019-196</strain>
    </source>
</reference>
<gene>
    <name evidence="2" type="ORF">Nepgr_000419</name>
</gene>
<keyword evidence="3" id="KW-1185">Reference proteome</keyword>
<dbReference type="EMBL" id="BSYO01000001">
    <property type="protein sequence ID" value="GMG98579.1"/>
    <property type="molecule type" value="Genomic_DNA"/>
</dbReference>
<evidence type="ECO:0000313" key="3">
    <source>
        <dbReference type="Proteomes" id="UP001279734"/>
    </source>
</evidence>
<proteinExistence type="predicted"/>
<dbReference type="Proteomes" id="UP001279734">
    <property type="component" value="Unassembled WGS sequence"/>
</dbReference>
<organism evidence="2 3">
    <name type="scientific">Nepenthes gracilis</name>
    <name type="common">Slender pitcher plant</name>
    <dbReference type="NCBI Taxonomy" id="150966"/>
    <lineage>
        <taxon>Eukaryota</taxon>
        <taxon>Viridiplantae</taxon>
        <taxon>Streptophyta</taxon>
        <taxon>Embryophyta</taxon>
        <taxon>Tracheophyta</taxon>
        <taxon>Spermatophyta</taxon>
        <taxon>Magnoliopsida</taxon>
        <taxon>eudicotyledons</taxon>
        <taxon>Gunneridae</taxon>
        <taxon>Pentapetalae</taxon>
        <taxon>Caryophyllales</taxon>
        <taxon>Nepenthaceae</taxon>
        <taxon>Nepenthes</taxon>
    </lineage>
</organism>
<accession>A0AAD3RWQ1</accession>
<dbReference type="PANTHER" id="PTHR35103">
    <property type="entry name" value="OS06G0115700 PROTEIN"/>
    <property type="match status" value="1"/>
</dbReference>
<name>A0AAD3RWQ1_NEPGR</name>
<feature type="region of interest" description="Disordered" evidence="1">
    <location>
        <begin position="185"/>
        <end position="269"/>
    </location>
</feature>